<evidence type="ECO:0000313" key="4">
    <source>
        <dbReference type="EMBL" id="GIE45971.1"/>
    </source>
</evidence>
<evidence type="ECO:0000256" key="1">
    <source>
        <dbReference type="SAM" id="MobiDB-lite"/>
    </source>
</evidence>
<feature type="compositionally biased region" description="Pro residues" evidence="1">
    <location>
        <begin position="287"/>
        <end position="305"/>
    </location>
</feature>
<feature type="region of interest" description="Disordered" evidence="1">
    <location>
        <begin position="257"/>
        <end position="276"/>
    </location>
</feature>
<keyword evidence="2" id="KW-0732">Signal</keyword>
<dbReference type="EMBL" id="BOMP01000181">
    <property type="protein sequence ID" value="GIE45971.1"/>
    <property type="molecule type" value="Genomic_DNA"/>
</dbReference>
<comment type="caution">
    <text evidence="4">The sequence shown here is derived from an EMBL/GenBank/DDBJ whole genome shotgun (WGS) entry which is preliminary data.</text>
</comment>
<dbReference type="Proteomes" id="UP000631312">
    <property type="component" value="Unassembled WGS sequence"/>
</dbReference>
<feature type="region of interest" description="Disordered" evidence="1">
    <location>
        <begin position="284"/>
        <end position="309"/>
    </location>
</feature>
<organism evidence="4 5">
    <name type="scientific">Actinoplanes lobatus</name>
    <dbReference type="NCBI Taxonomy" id="113568"/>
    <lineage>
        <taxon>Bacteria</taxon>
        <taxon>Bacillati</taxon>
        <taxon>Actinomycetota</taxon>
        <taxon>Actinomycetes</taxon>
        <taxon>Micromonosporales</taxon>
        <taxon>Micromonosporaceae</taxon>
        <taxon>Actinoplanes</taxon>
    </lineage>
</organism>
<dbReference type="Pfam" id="PF00932">
    <property type="entry name" value="LTD"/>
    <property type="match status" value="1"/>
</dbReference>
<reference evidence="4 5" key="1">
    <citation type="submission" date="2021-01" db="EMBL/GenBank/DDBJ databases">
        <title>Whole genome shotgun sequence of Actinoplanes lobatus NBRC 12513.</title>
        <authorList>
            <person name="Komaki H."/>
            <person name="Tamura T."/>
        </authorList>
    </citation>
    <scope>NUCLEOTIDE SEQUENCE [LARGE SCALE GENOMIC DNA]</scope>
    <source>
        <strain evidence="4 5">NBRC 12513</strain>
    </source>
</reference>
<evidence type="ECO:0000313" key="5">
    <source>
        <dbReference type="Proteomes" id="UP000631312"/>
    </source>
</evidence>
<feature type="signal peptide" evidence="2">
    <location>
        <begin position="1"/>
        <end position="49"/>
    </location>
</feature>
<accession>A0ABQ4AY73</accession>
<keyword evidence="5" id="KW-1185">Reference proteome</keyword>
<feature type="chain" id="PRO_5047282268" description="LTD domain-containing protein" evidence="2">
    <location>
        <begin position="50"/>
        <end position="434"/>
    </location>
</feature>
<protein>
    <recommendedName>
        <fullName evidence="3">LTD domain-containing protein</fullName>
    </recommendedName>
</protein>
<name>A0ABQ4AY73_9ACTN</name>
<feature type="domain" description="LTD" evidence="3">
    <location>
        <begin position="296"/>
        <end position="429"/>
    </location>
</feature>
<dbReference type="InterPro" id="IPR001322">
    <property type="entry name" value="Lamin_tail_dom"/>
</dbReference>
<evidence type="ECO:0000259" key="3">
    <source>
        <dbReference type="PROSITE" id="PS51841"/>
    </source>
</evidence>
<gene>
    <name evidence="4" type="ORF">Alo02nite_88690</name>
</gene>
<proteinExistence type="predicted"/>
<dbReference type="Gene3D" id="2.60.40.1260">
    <property type="entry name" value="Lamin Tail domain"/>
    <property type="match status" value="1"/>
</dbReference>
<evidence type="ECO:0000256" key="2">
    <source>
        <dbReference type="SAM" id="SignalP"/>
    </source>
</evidence>
<dbReference type="SUPFAM" id="SSF74853">
    <property type="entry name" value="Lamin A/C globular tail domain"/>
    <property type="match status" value="1"/>
</dbReference>
<sequence>MPERALWVLPSPRRISKDMQRRPKTILGSVAAGALAATAAVFGVSPASAATAPTFDIVPLRTGYGPVELTGSAEANDTVTLYEWAYVYSEGWGQAELSQHTANDYDQPRNEDGTWPPITTKADGSGKWSITRNLDSGHRMMVGTNDGYSQVRLAALRVKADLNVSVSGTTVNFAVSTDPSQPGLPIEIQRYDNGTWVRNVATGATVQEGEAATWSGSAAGQAAGTSYYRAFLEDADDEDWADKSNYIVANYSESQSATVGSGSGHGVPPANPTPSPVYDTGVVTTPPTTPTTKPPTTTPTKPPATTPAGPAVGSIQFTRIQYNAPGVDKKTNKSINGEYFRLTNKTKSTVNLKGWTVRDAAGNLYRFTANYYLGAGKNVYVRTGKGSNTSSTRYWGKTKHVWNNGGDSALLRTGADKTIDTCKWTKPGSGYTNC</sequence>
<dbReference type="PROSITE" id="PS51841">
    <property type="entry name" value="LTD"/>
    <property type="match status" value="1"/>
</dbReference>
<dbReference type="InterPro" id="IPR036415">
    <property type="entry name" value="Lamin_tail_dom_sf"/>
</dbReference>